<proteinExistence type="evidence at transcript level"/>
<feature type="signal peptide" evidence="1">
    <location>
        <begin position="1"/>
        <end position="26"/>
    </location>
</feature>
<accession>Q09JU4</accession>
<reference evidence="2" key="1">
    <citation type="journal article" date="2008" name="Insect Biochem. Mol. Biol.">
        <title>Comparative sialomics between hard and soft ticks: implications for the evolution of blood-feeding behavior.</title>
        <authorList>
            <person name="Mans B.J."/>
            <person name="Andersen J.F."/>
            <person name="Francischetti I.M."/>
            <person name="Valenzuela J.G."/>
            <person name="Schwan T.G."/>
            <person name="Pham V.M."/>
            <person name="Garfield M.K."/>
            <person name="Hammer C.H."/>
            <person name="Ribeiro J.M."/>
        </authorList>
    </citation>
    <scope>NUCLEOTIDE SEQUENCE</scope>
    <source>
        <strain evidence="2">AM-60</strain>
        <tissue evidence="2">Adult salivary gland</tissue>
    </source>
</reference>
<evidence type="ECO:0000256" key="1">
    <source>
        <dbReference type="SAM" id="SignalP"/>
    </source>
</evidence>
<evidence type="ECO:0000313" key="2">
    <source>
        <dbReference type="EMBL" id="ABI52669.1"/>
    </source>
</evidence>
<keyword evidence="1" id="KW-0732">Signal</keyword>
<organism evidence="2">
    <name type="scientific">Argas monolakensis</name>
    <name type="common">Mono lake bird tick</name>
    <dbReference type="NCBI Taxonomy" id="34602"/>
    <lineage>
        <taxon>Eukaryota</taxon>
        <taxon>Metazoa</taxon>
        <taxon>Ecdysozoa</taxon>
        <taxon>Arthropoda</taxon>
        <taxon>Chelicerata</taxon>
        <taxon>Arachnida</taxon>
        <taxon>Acari</taxon>
        <taxon>Parasitiformes</taxon>
        <taxon>Ixodida</taxon>
        <taxon>Ixodoidea</taxon>
        <taxon>Argasidae</taxon>
        <taxon>Argasinae</taxon>
        <taxon>Argas</taxon>
    </lineage>
</organism>
<feature type="chain" id="PRO_5004167731" evidence="1">
    <location>
        <begin position="27"/>
        <end position="100"/>
    </location>
</feature>
<dbReference type="EMBL" id="DQ886752">
    <property type="protein sequence ID" value="ABI52669.1"/>
    <property type="molecule type" value="mRNA"/>
</dbReference>
<protein>
    <submittedName>
        <fullName evidence="2">BTSP</fullName>
    </submittedName>
</protein>
<sequence length="100" mass="11077">MTTAIKPTYVLAIIVFLNIAYSVSHAWPDCAVPSKYTDYRHYENCTESCRWNNGTVVLRNIQNGATCFISSGETGQHHNTGTCKNGLCFGKKDTKQPLAC</sequence>
<name>Q09JU4_ARGMO</name>
<dbReference type="AlphaFoldDB" id="Q09JU4"/>